<keyword evidence="15" id="KW-0966">Cell projection</keyword>
<evidence type="ECO:0000256" key="7">
    <source>
        <dbReference type="ARBA" id="ARBA00022795"/>
    </source>
</evidence>
<dbReference type="PANTHER" id="PTHR30531">
    <property type="entry name" value="FLAGELLAR BIOSYNTHETIC PROTEIN FLHB"/>
    <property type="match status" value="1"/>
</dbReference>
<dbReference type="PRINTS" id="PR00950">
    <property type="entry name" value="TYPE3IMSPROT"/>
</dbReference>
<comment type="similarity">
    <text evidence="2 13">Belongs to the type III secretion exporter family.</text>
</comment>
<evidence type="ECO:0000256" key="13">
    <source>
        <dbReference type="RuleBase" id="RU364091"/>
    </source>
</evidence>
<keyword evidence="9 13" id="KW-1133">Transmembrane helix</keyword>
<feature type="transmembrane region" description="Helical" evidence="13">
    <location>
        <begin position="30"/>
        <end position="51"/>
    </location>
</feature>
<accession>A0A4U8T994</accession>
<feature type="transmembrane region" description="Helical" evidence="13">
    <location>
        <begin position="145"/>
        <end position="164"/>
    </location>
</feature>
<evidence type="ECO:0000256" key="12">
    <source>
        <dbReference type="ARBA" id="ARBA00025078"/>
    </source>
</evidence>
<dbReference type="Pfam" id="PF01312">
    <property type="entry name" value="Bac_export_2"/>
    <property type="match status" value="1"/>
</dbReference>
<keyword evidence="10 13" id="KW-0472">Membrane</keyword>
<name>A0A4U8T994_9HELI</name>
<comment type="function">
    <text evidence="12 13">Required for formation of the rod structure in the basal body of the flagellar apparatus. Together with FliI and FliH, may constitute the export apparatus of flagellin.</text>
</comment>
<dbReference type="InterPro" id="IPR029025">
    <property type="entry name" value="T3SS_substrate_exporter_C"/>
</dbReference>
<dbReference type="AlphaFoldDB" id="A0A4U8T994"/>
<dbReference type="Proteomes" id="UP000029733">
    <property type="component" value="Unassembled WGS sequence"/>
</dbReference>
<evidence type="ECO:0000256" key="11">
    <source>
        <dbReference type="ARBA" id="ARBA00023225"/>
    </source>
</evidence>
<keyword evidence="4 13" id="KW-0813">Transport</keyword>
<dbReference type="InterPro" id="IPR006135">
    <property type="entry name" value="T3SS_substrate_exporter"/>
</dbReference>
<dbReference type="GO" id="GO:0044780">
    <property type="term" value="P:bacterial-type flagellum assembly"/>
    <property type="evidence" value="ECO:0007669"/>
    <property type="project" value="InterPro"/>
</dbReference>
<comment type="caution">
    <text evidence="15">The sequence shown here is derived from an EMBL/GenBank/DDBJ whole genome shotgun (WGS) entry which is preliminary data.</text>
</comment>
<dbReference type="STRING" id="1677920.LS71_06555"/>
<evidence type="ECO:0000256" key="14">
    <source>
        <dbReference type="SAM" id="MobiDB-lite"/>
    </source>
</evidence>
<dbReference type="Gene3D" id="6.10.250.2080">
    <property type="match status" value="1"/>
</dbReference>
<evidence type="ECO:0000256" key="9">
    <source>
        <dbReference type="ARBA" id="ARBA00022989"/>
    </source>
</evidence>
<dbReference type="GO" id="GO:0005886">
    <property type="term" value="C:plasma membrane"/>
    <property type="evidence" value="ECO:0007669"/>
    <property type="project" value="UniProtKB-SubCell"/>
</dbReference>
<keyword evidence="15" id="KW-0969">Cilium</keyword>
<sequence>MADEEKTQAPSAHKIQKAREEGNVSKSPELAGFFILLVGLGMMFLLIPFWVEGAQKIFIHINKLITLDVSRELLGQLMLSIGLEMFLMLSPLFVALIITGVIANIAQFGLLLSPKAIKPKLSKINPISGVKNVISLKKILDGFMITLKVFVAFIVGFAVFVSFFDELPSVSMASLYVQILWFRQKALILIGVLLILFFVMAVSDYLIKRYQYIKSLKMSVKEVKDEYKQYEQSPEIKAKIRAMQQKIASNRMMQEIPSASVVITNPTHYAVALRYSQKEIDKGLAPILVAKGIDELAIRIKAVAREYDIKIIENPPLARELYRQLDINQAIPHDLFAAVGQVLSEVAYLESLEGKHRMSEVLKAAGEKAAQG</sequence>
<organism evidence="15 16">
    <name type="scientific">Helicobacter jaachi</name>
    <dbReference type="NCBI Taxonomy" id="1677920"/>
    <lineage>
        <taxon>Bacteria</taxon>
        <taxon>Pseudomonadati</taxon>
        <taxon>Campylobacterota</taxon>
        <taxon>Epsilonproteobacteria</taxon>
        <taxon>Campylobacterales</taxon>
        <taxon>Helicobacteraceae</taxon>
        <taxon>Helicobacter</taxon>
    </lineage>
</organism>
<evidence type="ECO:0000313" key="16">
    <source>
        <dbReference type="Proteomes" id="UP000029733"/>
    </source>
</evidence>
<evidence type="ECO:0000256" key="2">
    <source>
        <dbReference type="ARBA" id="ARBA00010690"/>
    </source>
</evidence>
<keyword evidence="6 13" id="KW-0812">Transmembrane</keyword>
<evidence type="ECO:0000256" key="5">
    <source>
        <dbReference type="ARBA" id="ARBA00022475"/>
    </source>
</evidence>
<dbReference type="GO" id="GO:0009306">
    <property type="term" value="P:protein secretion"/>
    <property type="evidence" value="ECO:0007669"/>
    <property type="project" value="InterPro"/>
</dbReference>
<feature type="transmembrane region" description="Helical" evidence="13">
    <location>
        <begin position="95"/>
        <end position="113"/>
    </location>
</feature>
<dbReference type="NCBIfam" id="TIGR00328">
    <property type="entry name" value="flhB"/>
    <property type="match status" value="1"/>
</dbReference>
<dbReference type="InterPro" id="IPR006136">
    <property type="entry name" value="FlhB"/>
</dbReference>
<keyword evidence="8 13" id="KW-0653">Protein transport</keyword>
<evidence type="ECO:0000256" key="6">
    <source>
        <dbReference type="ARBA" id="ARBA00022692"/>
    </source>
</evidence>
<gene>
    <name evidence="13 15" type="primary">flhB</name>
    <name evidence="15" type="ORF">LS71_006240</name>
</gene>
<keyword evidence="15" id="KW-0282">Flagellum</keyword>
<reference evidence="15 16" key="1">
    <citation type="journal article" date="2014" name="Genome Announc.">
        <title>Draft genome sequences of eight enterohepatic helicobacter species isolated from both laboratory and wild rodents.</title>
        <authorList>
            <person name="Sheh A."/>
            <person name="Shen Z."/>
            <person name="Fox J.G."/>
        </authorList>
    </citation>
    <scope>NUCLEOTIDE SEQUENCE [LARGE SCALE GENOMIC DNA]</scope>
    <source>
        <strain evidence="15 16">MIT 09-6949</strain>
    </source>
</reference>
<evidence type="ECO:0000313" key="15">
    <source>
        <dbReference type="EMBL" id="TLD96319.1"/>
    </source>
</evidence>
<evidence type="ECO:0000256" key="8">
    <source>
        <dbReference type="ARBA" id="ARBA00022927"/>
    </source>
</evidence>
<evidence type="ECO:0000256" key="1">
    <source>
        <dbReference type="ARBA" id="ARBA00004651"/>
    </source>
</evidence>
<protein>
    <recommendedName>
        <fullName evidence="3 13">Flagellar biosynthetic protein FlhB</fullName>
    </recommendedName>
</protein>
<feature type="transmembrane region" description="Helical" evidence="13">
    <location>
        <begin position="184"/>
        <end position="207"/>
    </location>
</feature>
<evidence type="ECO:0000256" key="3">
    <source>
        <dbReference type="ARBA" id="ARBA00021622"/>
    </source>
</evidence>
<proteinExistence type="inferred from homology"/>
<dbReference type="RefSeq" id="WP_034355455.1">
    <property type="nucleotide sequence ID" value="NZ_JRPR02000004.1"/>
</dbReference>
<evidence type="ECO:0000256" key="4">
    <source>
        <dbReference type="ARBA" id="ARBA00022448"/>
    </source>
</evidence>
<evidence type="ECO:0000256" key="10">
    <source>
        <dbReference type="ARBA" id="ARBA00023136"/>
    </source>
</evidence>
<comment type="subcellular location">
    <subcellularLocation>
        <location evidence="1">Cell membrane</location>
        <topology evidence="1">Multi-pass membrane protein</topology>
    </subcellularLocation>
</comment>
<keyword evidence="11 13" id="KW-1006">Bacterial flagellum protein export</keyword>
<dbReference type="PANTHER" id="PTHR30531:SF12">
    <property type="entry name" value="FLAGELLAR BIOSYNTHETIC PROTEIN FLHB"/>
    <property type="match status" value="1"/>
</dbReference>
<keyword evidence="5 13" id="KW-1003">Cell membrane</keyword>
<dbReference type="Gene3D" id="3.40.1690.10">
    <property type="entry name" value="secretion proteins EscU"/>
    <property type="match status" value="1"/>
</dbReference>
<feature type="region of interest" description="Disordered" evidence="14">
    <location>
        <begin position="1"/>
        <end position="20"/>
    </location>
</feature>
<keyword evidence="7 13" id="KW-1005">Bacterial flagellum biogenesis</keyword>
<dbReference type="SUPFAM" id="SSF160544">
    <property type="entry name" value="EscU C-terminal domain-like"/>
    <property type="match status" value="1"/>
</dbReference>
<dbReference type="EMBL" id="JRPR02000004">
    <property type="protein sequence ID" value="TLD96319.1"/>
    <property type="molecule type" value="Genomic_DNA"/>
</dbReference>
<dbReference type="OrthoDB" id="9807950at2"/>
<keyword evidence="16" id="KW-1185">Reference proteome</keyword>